<reference evidence="1" key="1">
    <citation type="submission" date="2021-04" db="EMBL/GenBank/DDBJ databases">
        <authorList>
            <person name="Tunstrom K."/>
        </authorList>
    </citation>
    <scope>NUCLEOTIDE SEQUENCE</scope>
</reference>
<keyword evidence="2" id="KW-1185">Reference proteome</keyword>
<comment type="caution">
    <text evidence="1">The sequence shown here is derived from an EMBL/GenBank/DDBJ whole genome shotgun (WGS) entry which is preliminary data.</text>
</comment>
<sequence>MSATSVFCESSKEHDRFSATMTRKIIPTVYFSIDNLNKSSLFDQCTPKLANPNNMIMVQEPVSTSANKNNYLGNCNLKDRDPTKGFLTLPIFDESIIFDATMNENIINSNGVMVADMNGNIDVPVDREIINNEEIKQIGTAALSKSNTRKKVKNVTKWKRVAAKIARLKVSPYHSTVAKKELK</sequence>
<gene>
    <name evidence="1" type="ORF">PAPOLLO_LOCUS1969</name>
</gene>
<organism evidence="1 2">
    <name type="scientific">Parnassius apollo</name>
    <name type="common">Apollo butterfly</name>
    <name type="synonym">Papilio apollo</name>
    <dbReference type="NCBI Taxonomy" id="110799"/>
    <lineage>
        <taxon>Eukaryota</taxon>
        <taxon>Metazoa</taxon>
        <taxon>Ecdysozoa</taxon>
        <taxon>Arthropoda</taxon>
        <taxon>Hexapoda</taxon>
        <taxon>Insecta</taxon>
        <taxon>Pterygota</taxon>
        <taxon>Neoptera</taxon>
        <taxon>Endopterygota</taxon>
        <taxon>Lepidoptera</taxon>
        <taxon>Glossata</taxon>
        <taxon>Ditrysia</taxon>
        <taxon>Papilionoidea</taxon>
        <taxon>Papilionidae</taxon>
        <taxon>Parnassiinae</taxon>
        <taxon>Parnassini</taxon>
        <taxon>Parnassius</taxon>
        <taxon>Parnassius</taxon>
    </lineage>
</organism>
<proteinExistence type="predicted"/>
<name>A0A8S3W4I9_PARAO</name>
<evidence type="ECO:0000313" key="2">
    <source>
        <dbReference type="Proteomes" id="UP000691718"/>
    </source>
</evidence>
<dbReference type="OrthoDB" id="6611988at2759"/>
<dbReference type="EMBL" id="CAJQZP010000141">
    <property type="protein sequence ID" value="CAG4940247.1"/>
    <property type="molecule type" value="Genomic_DNA"/>
</dbReference>
<protein>
    <submittedName>
        <fullName evidence="1">(apollo) hypothetical protein</fullName>
    </submittedName>
</protein>
<evidence type="ECO:0000313" key="1">
    <source>
        <dbReference type="EMBL" id="CAG4940247.1"/>
    </source>
</evidence>
<accession>A0A8S3W4I9</accession>
<dbReference type="Proteomes" id="UP000691718">
    <property type="component" value="Unassembled WGS sequence"/>
</dbReference>
<dbReference type="AlphaFoldDB" id="A0A8S3W4I9"/>